<gene>
    <name evidence="1" type="ORF">HRTV-10_gp61</name>
</gene>
<keyword evidence="2" id="KW-1185">Reference proteome</keyword>
<sequence>MNPHSPTDSWLKAICDDGGYDADPDLGDEGSIILERPSGSYEVNVEKVDE</sequence>
<evidence type="ECO:0000313" key="1">
    <source>
        <dbReference type="EMBL" id="UBF19645.1"/>
    </source>
</evidence>
<accession>A0AAE9BUS7</accession>
<proteinExistence type="predicted"/>
<name>A0AAE9BUS7_9CAUD</name>
<evidence type="ECO:0000313" key="2">
    <source>
        <dbReference type="Proteomes" id="UP000827922"/>
    </source>
</evidence>
<organism evidence="1 2">
    <name type="scientific">Halorubrum tailed virus 10</name>
    <dbReference type="NCBI Taxonomy" id="2877991"/>
    <lineage>
        <taxon>Viruses</taxon>
        <taxon>Duplodnaviria</taxon>
        <taxon>Heunggongvirae</taxon>
        <taxon>Uroviricota</taxon>
        <taxon>Caudoviricetes</taxon>
        <taxon>Thumleimavirales</taxon>
        <taxon>Hafunaviridae</taxon>
        <taxon>Haloferacalesvirus</taxon>
        <taxon>Haloferacalesvirus eilatense</taxon>
        <taxon>Haloferacalesvirus HRTV10</taxon>
    </lineage>
</organism>
<dbReference type="EMBL" id="MZ334496">
    <property type="protein sequence ID" value="UBF19645.1"/>
    <property type="molecule type" value="Genomic_DNA"/>
</dbReference>
<dbReference type="Proteomes" id="UP000827922">
    <property type="component" value="Segment"/>
</dbReference>
<reference evidence="1 2" key="1">
    <citation type="submission" date="2021-05" db="EMBL/GenBank/DDBJ databases">
        <title>Diversity, taxonomy and evolution of archaeal viruses of the class Caudoviricetes.</title>
        <authorList>
            <person name="Liu Y."/>
            <person name="Demina T.A."/>
            <person name="Roux S."/>
            <person name="Aiewsakun P."/>
            <person name="Kazlauskas D."/>
            <person name="Simmonds P."/>
            <person name="Prangishvili D."/>
            <person name="Oksanen H.M."/>
            <person name="Krupovic M."/>
        </authorList>
    </citation>
    <scope>NUCLEOTIDE SEQUENCE [LARGE SCALE GENOMIC DNA]</scope>
    <source>
        <strain evidence="1">HRTV-10/43</strain>
    </source>
</reference>
<protein>
    <submittedName>
        <fullName evidence="1">Uncharacterized protein</fullName>
    </submittedName>
</protein>